<dbReference type="OrthoDB" id="9804723at2"/>
<evidence type="ECO:0000313" key="4">
    <source>
        <dbReference type="Proteomes" id="UP000325785"/>
    </source>
</evidence>
<dbReference type="Proteomes" id="UP000325785">
    <property type="component" value="Chromosome"/>
</dbReference>
<protein>
    <submittedName>
        <fullName evidence="3">Fluoroacetate dehalogenase</fullName>
        <ecNumber evidence="3">3.8.1.3</ecNumber>
    </submittedName>
</protein>
<accession>A0A5P3A6Z3</accession>
<gene>
    <name evidence="3" type="ORF">RIdsm_00967</name>
</gene>
<proteinExistence type="predicted"/>
<organism evidence="3 4">
    <name type="scientific">Roseovarius indicus</name>
    <dbReference type="NCBI Taxonomy" id="540747"/>
    <lineage>
        <taxon>Bacteria</taxon>
        <taxon>Pseudomonadati</taxon>
        <taxon>Pseudomonadota</taxon>
        <taxon>Alphaproteobacteria</taxon>
        <taxon>Rhodobacterales</taxon>
        <taxon>Roseobacteraceae</taxon>
        <taxon>Roseovarius</taxon>
    </lineage>
</organism>
<dbReference type="AlphaFoldDB" id="A0A5P3A6Z3"/>
<sequence length="301" mass="34147">MRIFEEADRALLPAFKREFVEVEGVAILALVAGQGEPLLMLHGDPQTHLCWHKIAPYLARDFTVVLPDLRGRGEGNIAEPTEDHRNYTKRAMAQEQLQLMKALGFESFYLVGHDRGARTARRMALDHPHAVRKLAVLDIIPELNFYDRLDAELAQDYFYFNFLTQPAPIPEKMIAGDPETFMRTMMLGLSEDVVDYDPLAMAAYLASSTRPDAIVAMCECFRAGFHVDRDHDRQDIEAGRRITCPTLVGWGEKGVIGKHFDMQNVWNSWCDDTRFVPLPSGHFIPEEAPMETLAAIRAFLK</sequence>
<dbReference type="InterPro" id="IPR000073">
    <property type="entry name" value="AB_hydrolase_1"/>
</dbReference>
<dbReference type="InterPro" id="IPR029058">
    <property type="entry name" value="AB_hydrolase_fold"/>
</dbReference>
<reference evidence="3 4" key="1">
    <citation type="submission" date="2018-08" db="EMBL/GenBank/DDBJ databases">
        <title>Genetic Globetrotter - A new plasmid hitch-hiking vast phylogenetic and geographic distances.</title>
        <authorList>
            <person name="Vollmers J."/>
            <person name="Petersen J."/>
        </authorList>
    </citation>
    <scope>NUCLEOTIDE SEQUENCE [LARGE SCALE GENOMIC DNA]</scope>
    <source>
        <strain evidence="3 4">DSM 26383</strain>
    </source>
</reference>
<evidence type="ECO:0000259" key="2">
    <source>
        <dbReference type="Pfam" id="PF00561"/>
    </source>
</evidence>
<dbReference type="KEGG" id="rid:RIdsm_00967"/>
<dbReference type="PANTHER" id="PTHR43329">
    <property type="entry name" value="EPOXIDE HYDROLASE"/>
    <property type="match status" value="1"/>
</dbReference>
<dbReference type="Gene3D" id="3.40.50.1820">
    <property type="entry name" value="alpha/beta hydrolase"/>
    <property type="match status" value="1"/>
</dbReference>
<keyword evidence="1 3" id="KW-0378">Hydrolase</keyword>
<dbReference type="InterPro" id="IPR000639">
    <property type="entry name" value="Epox_hydrolase-like"/>
</dbReference>
<dbReference type="EC" id="3.8.1.3" evidence="3"/>
<dbReference type="EMBL" id="CP031598">
    <property type="protein sequence ID" value="QEW25182.1"/>
    <property type="molecule type" value="Genomic_DNA"/>
</dbReference>
<dbReference type="SUPFAM" id="SSF53474">
    <property type="entry name" value="alpha/beta-Hydrolases"/>
    <property type="match status" value="1"/>
</dbReference>
<feature type="domain" description="AB hydrolase-1" evidence="2">
    <location>
        <begin position="37"/>
        <end position="289"/>
    </location>
</feature>
<dbReference type="PRINTS" id="PR00412">
    <property type="entry name" value="EPOXHYDRLASE"/>
</dbReference>
<dbReference type="GO" id="GO:0018785">
    <property type="term" value="F:haloacetate dehalogenase activity"/>
    <property type="evidence" value="ECO:0007669"/>
    <property type="project" value="UniProtKB-EC"/>
</dbReference>
<dbReference type="RefSeq" id="WP_082647496.1">
    <property type="nucleotide sequence ID" value="NZ_CP031598.1"/>
</dbReference>
<dbReference type="Pfam" id="PF00561">
    <property type="entry name" value="Abhydrolase_1"/>
    <property type="match status" value="1"/>
</dbReference>
<evidence type="ECO:0000256" key="1">
    <source>
        <dbReference type="ARBA" id="ARBA00022801"/>
    </source>
</evidence>
<name>A0A5P3A6Z3_9RHOB</name>
<evidence type="ECO:0000313" key="3">
    <source>
        <dbReference type="EMBL" id="QEW25182.1"/>
    </source>
</evidence>